<evidence type="ECO:0000313" key="2">
    <source>
        <dbReference type="EMBL" id="GGX52868.1"/>
    </source>
</evidence>
<dbReference type="InterPro" id="IPR018688">
    <property type="entry name" value="PpoB2-like"/>
</dbReference>
<dbReference type="AlphaFoldDB" id="A0A918N855"/>
<dbReference type="EMBL" id="BMXR01000004">
    <property type="protein sequence ID" value="GGX52868.1"/>
    <property type="molecule type" value="Genomic_DNA"/>
</dbReference>
<name>A0A918N855_9GAMM</name>
<dbReference type="Pfam" id="PF09948">
    <property type="entry name" value="PpoB2"/>
    <property type="match status" value="1"/>
</dbReference>
<dbReference type="Proteomes" id="UP000626148">
    <property type="component" value="Unassembled WGS sequence"/>
</dbReference>
<keyword evidence="3" id="KW-1185">Reference proteome</keyword>
<keyword evidence="1" id="KW-0812">Transmembrane</keyword>
<evidence type="ECO:0008006" key="4">
    <source>
        <dbReference type="Google" id="ProtNLM"/>
    </source>
</evidence>
<keyword evidence="1" id="KW-0472">Membrane</keyword>
<organism evidence="2 3">
    <name type="scientific">Saccharospirillum salsuginis</name>
    <dbReference type="NCBI Taxonomy" id="418750"/>
    <lineage>
        <taxon>Bacteria</taxon>
        <taxon>Pseudomonadati</taxon>
        <taxon>Pseudomonadota</taxon>
        <taxon>Gammaproteobacteria</taxon>
        <taxon>Oceanospirillales</taxon>
        <taxon>Saccharospirillaceae</taxon>
        <taxon>Saccharospirillum</taxon>
    </lineage>
</organism>
<feature type="transmembrane region" description="Helical" evidence="1">
    <location>
        <begin position="7"/>
        <end position="26"/>
    </location>
</feature>
<evidence type="ECO:0000256" key="1">
    <source>
        <dbReference type="SAM" id="Phobius"/>
    </source>
</evidence>
<comment type="caution">
    <text evidence="2">The sequence shown here is derived from an EMBL/GenBank/DDBJ whole genome shotgun (WGS) entry which is preliminary data.</text>
</comment>
<accession>A0A918N855</accession>
<keyword evidence="1" id="KW-1133">Transmembrane helix</keyword>
<gene>
    <name evidence="2" type="ORF">GCM10007392_20380</name>
</gene>
<feature type="transmembrane region" description="Helical" evidence="1">
    <location>
        <begin position="130"/>
        <end position="150"/>
    </location>
</feature>
<feature type="transmembrane region" description="Helical" evidence="1">
    <location>
        <begin position="184"/>
        <end position="207"/>
    </location>
</feature>
<reference evidence="2" key="1">
    <citation type="journal article" date="2014" name="Int. J. Syst. Evol. Microbiol.">
        <title>Complete genome sequence of Corynebacterium casei LMG S-19264T (=DSM 44701T), isolated from a smear-ripened cheese.</title>
        <authorList>
            <consortium name="US DOE Joint Genome Institute (JGI-PGF)"/>
            <person name="Walter F."/>
            <person name="Albersmeier A."/>
            <person name="Kalinowski J."/>
            <person name="Ruckert C."/>
        </authorList>
    </citation>
    <scope>NUCLEOTIDE SEQUENCE</scope>
    <source>
        <strain evidence="2">KCTC 22169</strain>
    </source>
</reference>
<sequence>MHTRERMLIGVALVGITALAWAYFLVPASGGGMDGSMAMPGPAVSLNMLAANVTMWAVMMVAMMLPGASPMILTYTKVRRRRAAQGGAMVPTWVFVAGYLAVWVGFGVLAALAQWLLHQSALLSSAMGKVGPLLGGGLLITAGAFQFSGLKEACMTHCRTPLSFLMTEWREGSMGAWVMGIRHGAFCIGCCWALMLLMFVGGVMNLAWMAALTLYFLAEKLVPYPRMVGRVTGALLVIAGVVVMVM</sequence>
<feature type="transmembrane region" description="Helical" evidence="1">
    <location>
        <begin position="93"/>
        <end position="118"/>
    </location>
</feature>
<protein>
    <recommendedName>
        <fullName evidence="4">Metal-binding membrane protein</fullName>
    </recommendedName>
</protein>
<reference evidence="2" key="2">
    <citation type="submission" date="2020-09" db="EMBL/GenBank/DDBJ databases">
        <authorList>
            <person name="Sun Q."/>
            <person name="Kim S."/>
        </authorList>
    </citation>
    <scope>NUCLEOTIDE SEQUENCE</scope>
    <source>
        <strain evidence="2">KCTC 22169</strain>
    </source>
</reference>
<feature type="transmembrane region" description="Helical" evidence="1">
    <location>
        <begin position="46"/>
        <end position="73"/>
    </location>
</feature>
<feature type="transmembrane region" description="Helical" evidence="1">
    <location>
        <begin position="227"/>
        <end position="245"/>
    </location>
</feature>
<proteinExistence type="predicted"/>
<evidence type="ECO:0000313" key="3">
    <source>
        <dbReference type="Proteomes" id="UP000626148"/>
    </source>
</evidence>